<dbReference type="GO" id="GO:0016973">
    <property type="term" value="P:poly(A)+ mRNA export from nucleus"/>
    <property type="evidence" value="ECO:0007669"/>
    <property type="project" value="TreeGrafter"/>
</dbReference>
<reference evidence="6 7" key="1">
    <citation type="journal article" date="2020" name="ISME J.">
        <title>Uncovering the hidden diversity of litter-decomposition mechanisms in mushroom-forming fungi.</title>
        <authorList>
            <person name="Floudas D."/>
            <person name="Bentzer J."/>
            <person name="Ahren D."/>
            <person name="Johansson T."/>
            <person name="Persson P."/>
            <person name="Tunlid A."/>
        </authorList>
    </citation>
    <scope>NUCLEOTIDE SEQUENCE [LARGE SCALE GENOMIC DNA]</scope>
    <source>
        <strain evidence="6 7">CBS 406.79</strain>
    </source>
</reference>
<dbReference type="AlphaFoldDB" id="A0A8H5G379"/>
<evidence type="ECO:0000256" key="3">
    <source>
        <dbReference type="PROSITE-ProRule" id="PRU00649"/>
    </source>
</evidence>
<dbReference type="InterPro" id="IPR035441">
    <property type="entry name" value="TFIIS/LEDGF_dom_sf"/>
</dbReference>
<name>A0A8H5G379_9AGAR</name>
<dbReference type="GO" id="GO:0005634">
    <property type="term" value="C:nucleus"/>
    <property type="evidence" value="ECO:0007669"/>
    <property type="project" value="UniProtKB-SubCell"/>
</dbReference>
<dbReference type="InterPro" id="IPR017923">
    <property type="entry name" value="TFIIS_N"/>
</dbReference>
<evidence type="ECO:0000259" key="5">
    <source>
        <dbReference type="PROSITE" id="PS51319"/>
    </source>
</evidence>
<organism evidence="6 7">
    <name type="scientific">Collybiopsis confluens</name>
    <dbReference type="NCBI Taxonomy" id="2823264"/>
    <lineage>
        <taxon>Eukaryota</taxon>
        <taxon>Fungi</taxon>
        <taxon>Dikarya</taxon>
        <taxon>Basidiomycota</taxon>
        <taxon>Agaricomycotina</taxon>
        <taxon>Agaricomycetes</taxon>
        <taxon>Agaricomycetidae</taxon>
        <taxon>Agaricales</taxon>
        <taxon>Marasmiineae</taxon>
        <taxon>Omphalotaceae</taxon>
        <taxon>Collybiopsis</taxon>
    </lineage>
</organism>
<evidence type="ECO:0000313" key="7">
    <source>
        <dbReference type="Proteomes" id="UP000518752"/>
    </source>
</evidence>
<feature type="domain" description="TFIIS N-terminal" evidence="5">
    <location>
        <begin position="22"/>
        <end position="100"/>
    </location>
</feature>
<evidence type="ECO:0000256" key="4">
    <source>
        <dbReference type="SAM" id="MobiDB-lite"/>
    </source>
</evidence>
<keyword evidence="3" id="KW-0539">Nucleus</keyword>
<dbReference type="PANTHER" id="PTHR46010">
    <property type="entry name" value="PROTEIN IWS1 HOMOLOG"/>
    <property type="match status" value="1"/>
</dbReference>
<dbReference type="PROSITE" id="PS51319">
    <property type="entry name" value="TFIIS_N"/>
    <property type="match status" value="1"/>
</dbReference>
<evidence type="ECO:0000313" key="6">
    <source>
        <dbReference type="EMBL" id="KAF5357551.1"/>
    </source>
</evidence>
<comment type="subcellular location">
    <subcellularLocation>
        <location evidence="3">Nucleus</location>
    </subcellularLocation>
</comment>
<dbReference type="EMBL" id="JAACJN010000236">
    <property type="protein sequence ID" value="KAF5357551.1"/>
    <property type="molecule type" value="Genomic_DNA"/>
</dbReference>
<dbReference type="Proteomes" id="UP000518752">
    <property type="component" value="Unassembled WGS sequence"/>
</dbReference>
<feature type="compositionally biased region" description="Low complexity" evidence="4">
    <location>
        <begin position="30"/>
        <end position="42"/>
    </location>
</feature>
<comment type="caution">
    <text evidence="6">The sequence shown here is derived from an EMBL/GenBank/DDBJ whole genome shotgun (WGS) entry which is preliminary data.</text>
</comment>
<dbReference type="Gene3D" id="1.20.930.10">
    <property type="entry name" value="Conserved domain common to transcription factors TFIIS, elongin A, CRSP70"/>
    <property type="match status" value="1"/>
</dbReference>
<comment type="function">
    <text evidence="1">Transcription factor involved in RNA polymerase II transcription regulation. May function in both SPT15/TBP post-recruitment and recruitment steps of transcription.</text>
</comment>
<comment type="similarity">
    <text evidence="2">Belongs to the IWS1 family.</text>
</comment>
<dbReference type="InterPro" id="IPR051037">
    <property type="entry name" value="RNAPII_TF_IWS1"/>
</dbReference>
<proteinExistence type="inferred from homology"/>
<feature type="region of interest" description="Disordered" evidence="4">
    <location>
        <begin position="151"/>
        <end position="179"/>
    </location>
</feature>
<keyword evidence="7" id="KW-1185">Reference proteome</keyword>
<dbReference type="OrthoDB" id="21124at2759"/>
<evidence type="ECO:0000256" key="1">
    <source>
        <dbReference type="ARBA" id="ARBA00037349"/>
    </source>
</evidence>
<accession>A0A8H5G379</accession>
<dbReference type="Pfam" id="PF08711">
    <property type="entry name" value="Med26"/>
    <property type="match status" value="1"/>
</dbReference>
<dbReference type="PANTHER" id="PTHR46010:SF1">
    <property type="entry name" value="PROTEIN IWS1 HOMOLOG"/>
    <property type="match status" value="1"/>
</dbReference>
<feature type="compositionally biased region" description="Basic residues" evidence="4">
    <location>
        <begin position="12"/>
        <end position="25"/>
    </location>
</feature>
<protein>
    <recommendedName>
        <fullName evidence="5">TFIIS N-terminal domain-containing protein</fullName>
    </recommendedName>
</protein>
<sequence length="179" mass="20698">MRLWRLYEKPPRPIHQRQQSPRRVRRWLEPSQTDPSPPSTSQRELFAALRKMEFIDSAVIKEAQLGPLVLFYTKCRRVTPDVKRIASELVSSWSRPIIKRSPGGGGGSQMHSQYRPEKLSSILAKAREEDKRRVRKNAVTIPTSSLGTYTFAPRNNAGMQKMNASVDNDVERRRRMRRG</sequence>
<gene>
    <name evidence="6" type="ORF">D9757_012348</name>
</gene>
<feature type="region of interest" description="Disordered" evidence="4">
    <location>
        <begin position="9"/>
        <end position="42"/>
    </location>
</feature>
<evidence type="ECO:0000256" key="2">
    <source>
        <dbReference type="ARBA" id="ARBA00037992"/>
    </source>
</evidence>